<keyword evidence="4" id="KW-1185">Reference proteome</keyword>
<reference evidence="3 4" key="1">
    <citation type="submission" date="2017-03" db="EMBL/GenBank/DDBJ databases">
        <authorList>
            <person name="Afonso C.L."/>
            <person name="Miller P.J."/>
            <person name="Scott M.A."/>
            <person name="Spackman E."/>
            <person name="Goraichik I."/>
            <person name="Dimitrov K.M."/>
            <person name="Suarez D.L."/>
            <person name="Swayne D.E."/>
        </authorList>
    </citation>
    <scope>NUCLEOTIDE SEQUENCE [LARGE SCALE GENOMIC DNA]</scope>
    <source>
        <strain evidence="3 4">CECT 7023</strain>
    </source>
</reference>
<evidence type="ECO:0000259" key="2">
    <source>
        <dbReference type="Pfam" id="PF04909"/>
    </source>
</evidence>
<dbReference type="EMBL" id="FWFZ01000011">
    <property type="protein sequence ID" value="SLN53831.1"/>
    <property type="molecule type" value="Genomic_DNA"/>
</dbReference>
<comment type="similarity">
    <text evidence="1">Belongs to the metallo-dependent hydrolases superfamily.</text>
</comment>
<dbReference type="InterPro" id="IPR032466">
    <property type="entry name" value="Metal_Hydrolase"/>
</dbReference>
<dbReference type="PANTHER" id="PTHR43569">
    <property type="entry name" value="AMIDOHYDROLASE"/>
    <property type="match status" value="1"/>
</dbReference>
<dbReference type="Pfam" id="PF04909">
    <property type="entry name" value="Amidohydro_2"/>
    <property type="match status" value="1"/>
</dbReference>
<dbReference type="Gene3D" id="3.20.20.140">
    <property type="entry name" value="Metal-dependent hydrolases"/>
    <property type="match status" value="1"/>
</dbReference>
<sequence length="282" mass="30705">MQLIDTHVHLLHRGNLGYSWTEGIPALAEGDFTTADYFALAGDAVSDALYMEMAVDGETGWMDEARLLCAMMRDGTERLSGVVASCRPERAEGFAAWVEDCTAMGVNGFRRVLHEEPDDLSTTETYRANVRRIGAAGLPYELCYNDRQLGIARDLALACPDMPLILNHCGVPRIADGAFNSWRKDLAALAEVPHVLCKMSGVTAYCAPGTDHAAAIAPYIDTVLECFGPARMVWGSDWPVVNLGAGLPDWIAISRQILGRLSPDEARLIARDTATEVYGLSR</sequence>
<dbReference type="InterPro" id="IPR006680">
    <property type="entry name" value="Amidohydro-rel"/>
</dbReference>
<evidence type="ECO:0000313" key="4">
    <source>
        <dbReference type="Proteomes" id="UP000193900"/>
    </source>
</evidence>
<evidence type="ECO:0000256" key="1">
    <source>
        <dbReference type="ARBA" id="ARBA00038310"/>
    </source>
</evidence>
<dbReference type="PANTHER" id="PTHR43569:SF2">
    <property type="entry name" value="AMIDOHYDROLASE-RELATED DOMAIN-CONTAINING PROTEIN"/>
    <property type="match status" value="1"/>
</dbReference>
<gene>
    <name evidence="3" type="ORF">ROA7023_02386</name>
</gene>
<organism evidence="3 4">
    <name type="scientific">Roseisalinus antarcticus</name>
    <dbReference type="NCBI Taxonomy" id="254357"/>
    <lineage>
        <taxon>Bacteria</taxon>
        <taxon>Pseudomonadati</taxon>
        <taxon>Pseudomonadota</taxon>
        <taxon>Alphaproteobacteria</taxon>
        <taxon>Rhodobacterales</taxon>
        <taxon>Roseobacteraceae</taxon>
        <taxon>Roseisalinus</taxon>
    </lineage>
</organism>
<protein>
    <submittedName>
        <fullName evidence="3">Amidohydrolase</fullName>
    </submittedName>
</protein>
<feature type="domain" description="Amidohydrolase-related" evidence="2">
    <location>
        <begin position="4"/>
        <end position="280"/>
    </location>
</feature>
<dbReference type="AlphaFoldDB" id="A0A1Y5T1G6"/>
<dbReference type="GO" id="GO:0016787">
    <property type="term" value="F:hydrolase activity"/>
    <property type="evidence" value="ECO:0007669"/>
    <property type="project" value="UniProtKB-KW"/>
</dbReference>
<keyword evidence="3" id="KW-0378">Hydrolase</keyword>
<dbReference type="OrthoDB" id="9787654at2"/>
<proteinExistence type="inferred from homology"/>
<dbReference type="InterPro" id="IPR052350">
    <property type="entry name" value="Metallo-dep_Lactonases"/>
</dbReference>
<accession>A0A1Y5T1G6</accession>
<evidence type="ECO:0000313" key="3">
    <source>
        <dbReference type="EMBL" id="SLN53831.1"/>
    </source>
</evidence>
<dbReference type="Proteomes" id="UP000193900">
    <property type="component" value="Unassembled WGS sequence"/>
</dbReference>
<dbReference type="RefSeq" id="WP_085879235.1">
    <property type="nucleotide sequence ID" value="NZ_FWFZ01000011.1"/>
</dbReference>
<dbReference type="SUPFAM" id="SSF51556">
    <property type="entry name" value="Metallo-dependent hydrolases"/>
    <property type="match status" value="1"/>
</dbReference>
<name>A0A1Y5T1G6_9RHOB</name>